<keyword evidence="3" id="KW-1185">Reference proteome</keyword>
<dbReference type="Proteomes" id="UP000317648">
    <property type="component" value="Chromosome"/>
</dbReference>
<evidence type="ECO:0000313" key="2">
    <source>
        <dbReference type="EMBL" id="QDU99228.1"/>
    </source>
</evidence>
<feature type="compositionally biased region" description="Polar residues" evidence="1">
    <location>
        <begin position="124"/>
        <end position="134"/>
    </location>
</feature>
<feature type="region of interest" description="Disordered" evidence="1">
    <location>
        <begin position="119"/>
        <end position="165"/>
    </location>
</feature>
<dbReference type="OrthoDB" id="279353at2"/>
<accession>A0A518E592</accession>
<organism evidence="2 3">
    <name type="scientific">Lignipirellula cremea</name>
    <dbReference type="NCBI Taxonomy" id="2528010"/>
    <lineage>
        <taxon>Bacteria</taxon>
        <taxon>Pseudomonadati</taxon>
        <taxon>Planctomycetota</taxon>
        <taxon>Planctomycetia</taxon>
        <taxon>Pirellulales</taxon>
        <taxon>Pirellulaceae</taxon>
        <taxon>Lignipirellula</taxon>
    </lineage>
</organism>
<feature type="compositionally biased region" description="Gly residues" evidence="1">
    <location>
        <begin position="144"/>
        <end position="165"/>
    </location>
</feature>
<dbReference type="KEGG" id="lcre:Pla8534_71410"/>
<sequence>MSLLEVILALAIFGLSMGAIGQLIRLGLKSAGFARDLTTAQLLCESRLNELTAGVTPIETVQDAPLELDPSWLHAVSLRQIQTQGLVEIRVVVYREPQAGARPLEFALVRWIPDPGITIDEGDGTQQEMQDFTQPPTPSAPSGNTGGNTGGGTGNTGGTPGGFGP</sequence>
<dbReference type="AlphaFoldDB" id="A0A518E592"/>
<reference evidence="2 3" key="1">
    <citation type="submission" date="2019-02" db="EMBL/GenBank/DDBJ databases">
        <title>Deep-cultivation of Planctomycetes and their phenomic and genomic characterization uncovers novel biology.</title>
        <authorList>
            <person name="Wiegand S."/>
            <person name="Jogler M."/>
            <person name="Boedeker C."/>
            <person name="Pinto D."/>
            <person name="Vollmers J."/>
            <person name="Rivas-Marin E."/>
            <person name="Kohn T."/>
            <person name="Peeters S.H."/>
            <person name="Heuer A."/>
            <person name="Rast P."/>
            <person name="Oberbeckmann S."/>
            <person name="Bunk B."/>
            <person name="Jeske O."/>
            <person name="Meyerdierks A."/>
            <person name="Storesund J.E."/>
            <person name="Kallscheuer N."/>
            <person name="Luecker S."/>
            <person name="Lage O.M."/>
            <person name="Pohl T."/>
            <person name="Merkel B.J."/>
            <person name="Hornburger P."/>
            <person name="Mueller R.-W."/>
            <person name="Bruemmer F."/>
            <person name="Labrenz M."/>
            <person name="Spormann A.M."/>
            <person name="Op den Camp H."/>
            <person name="Overmann J."/>
            <person name="Amann R."/>
            <person name="Jetten M.S.M."/>
            <person name="Mascher T."/>
            <person name="Medema M.H."/>
            <person name="Devos D.P."/>
            <person name="Kaster A.-K."/>
            <person name="Ovreas L."/>
            <person name="Rohde M."/>
            <person name="Galperin M.Y."/>
            <person name="Jogler C."/>
        </authorList>
    </citation>
    <scope>NUCLEOTIDE SEQUENCE [LARGE SCALE GENOMIC DNA]</scope>
    <source>
        <strain evidence="2 3">Pla85_3_4</strain>
    </source>
</reference>
<name>A0A518E592_9BACT</name>
<protein>
    <submittedName>
        <fullName evidence="2">Uncharacterized protein</fullName>
    </submittedName>
</protein>
<evidence type="ECO:0000313" key="3">
    <source>
        <dbReference type="Proteomes" id="UP000317648"/>
    </source>
</evidence>
<proteinExistence type="predicted"/>
<evidence type="ECO:0000256" key="1">
    <source>
        <dbReference type="SAM" id="MobiDB-lite"/>
    </source>
</evidence>
<gene>
    <name evidence="2" type="ORF">Pla8534_71410</name>
</gene>
<dbReference type="EMBL" id="CP036433">
    <property type="protein sequence ID" value="QDU99228.1"/>
    <property type="molecule type" value="Genomic_DNA"/>
</dbReference>